<protein>
    <submittedName>
        <fullName evidence="2">Uncharacterized protein</fullName>
    </submittedName>
</protein>
<dbReference type="AlphaFoldDB" id="A0AAN8IWR1"/>
<evidence type="ECO:0000256" key="1">
    <source>
        <dbReference type="SAM" id="MobiDB-lite"/>
    </source>
</evidence>
<organism evidence="2 3">
    <name type="scientific">Trichostrongylus colubriformis</name>
    <name type="common">Black scour worm</name>
    <dbReference type="NCBI Taxonomy" id="6319"/>
    <lineage>
        <taxon>Eukaryota</taxon>
        <taxon>Metazoa</taxon>
        <taxon>Ecdysozoa</taxon>
        <taxon>Nematoda</taxon>
        <taxon>Chromadorea</taxon>
        <taxon>Rhabditida</taxon>
        <taxon>Rhabditina</taxon>
        <taxon>Rhabditomorpha</taxon>
        <taxon>Strongyloidea</taxon>
        <taxon>Trichostrongylidae</taxon>
        <taxon>Trichostrongylus</taxon>
    </lineage>
</organism>
<feature type="region of interest" description="Disordered" evidence="1">
    <location>
        <begin position="19"/>
        <end position="112"/>
    </location>
</feature>
<gene>
    <name evidence="2" type="ORF">GCK32_005091</name>
</gene>
<reference evidence="2 3" key="1">
    <citation type="submission" date="2019-10" db="EMBL/GenBank/DDBJ databases">
        <title>Assembly and Annotation for the nematode Trichostrongylus colubriformis.</title>
        <authorList>
            <person name="Martin J."/>
        </authorList>
    </citation>
    <scope>NUCLEOTIDE SEQUENCE [LARGE SCALE GENOMIC DNA]</scope>
    <source>
        <strain evidence="2">G859</strain>
        <tissue evidence="2">Whole worm</tissue>
    </source>
</reference>
<name>A0AAN8IWR1_TRICO</name>
<keyword evidence="3" id="KW-1185">Reference proteome</keyword>
<proteinExistence type="predicted"/>
<dbReference type="Proteomes" id="UP001331761">
    <property type="component" value="Unassembled WGS sequence"/>
</dbReference>
<evidence type="ECO:0000313" key="2">
    <source>
        <dbReference type="EMBL" id="KAK5967489.1"/>
    </source>
</evidence>
<dbReference type="EMBL" id="WIXE01022426">
    <property type="protein sequence ID" value="KAK5967489.1"/>
    <property type="molecule type" value="Genomic_DNA"/>
</dbReference>
<accession>A0AAN8IWR1</accession>
<sequence>MAHHCGSYTRSHYYQADLEKTKNNKSSNNNSVYADAVFADPALRNEGEPKSGSSETRPQSHRRTQNAGPVMVDPIYANPALNNEGEPNSGSSEKREKPQRAKAGAASEDAARQTMIREDELNTPVTPVNRNTSTPQPKTPATQNCPHPCCLRHCPRPCCQDGEVTTARGCVFV</sequence>
<evidence type="ECO:0000313" key="3">
    <source>
        <dbReference type="Proteomes" id="UP001331761"/>
    </source>
</evidence>
<comment type="caution">
    <text evidence="2">The sequence shown here is derived from an EMBL/GenBank/DDBJ whole genome shotgun (WGS) entry which is preliminary data.</text>
</comment>